<dbReference type="InterPro" id="IPR029205">
    <property type="entry name" value="Clathrin-bd"/>
</dbReference>
<feature type="domain" description="Aftiphilin clathrin-binding box" evidence="1">
    <location>
        <begin position="196"/>
        <end position="273"/>
    </location>
</feature>
<accession>A0A8C3SLS7</accession>
<dbReference type="InterPro" id="IPR046359">
    <property type="entry name" value="Aftin-like"/>
</dbReference>
<dbReference type="AlphaFoldDB" id="A0A8C3SLS7"/>
<dbReference type="PANTHER" id="PTHR16156:SF7">
    <property type="entry name" value="CLATHRIN BINDING BOX OF AFTIPHILIN CONTAINING 1"/>
    <property type="match status" value="1"/>
</dbReference>
<dbReference type="GO" id="GO:0032588">
    <property type="term" value="C:trans-Golgi network membrane"/>
    <property type="evidence" value="ECO:0007669"/>
    <property type="project" value="InterPro"/>
</dbReference>
<protein>
    <submittedName>
        <fullName evidence="2">Clathrin binding box of aftiphilin containing 1</fullName>
    </submittedName>
</protein>
<dbReference type="Pfam" id="PF15045">
    <property type="entry name" value="Clathrin_bdg"/>
    <property type="match status" value="1"/>
</dbReference>
<dbReference type="Proteomes" id="UP000694403">
    <property type="component" value="Unplaced"/>
</dbReference>
<sequence>MQDQQLVESPSTIEALSWMSLKDLTAKVSGMSLGQNNEGIDEYNINESRTKEDTVELEMMHQSLPWGNGRGRNCEGFSESIHCLSESNSSWGDFESFSESSLCSWSPKCHYSTKLWLRCQLLYTPSWNAVKSDIKRCSSALPSANLSYEDIFKLSFPEVVVPQSTESIRSLDQVLDTDNEDIGIPEFMKRPRCIDSGNLWRTLREPDSITGLRCPWNKSYCQENFLSALGIDVNQKDFSGDSKEGLEETNVKINEDLEDGFNITKCKALIQTKLSVSPDSRHGHFFSYNLFLKRTPSNGNMQFKTVPRKKRIFSTHSLKMKIFNSDVC</sequence>
<organism evidence="2 3">
    <name type="scientific">Chelydra serpentina</name>
    <name type="common">Snapping turtle</name>
    <name type="synonym">Testudo serpentina</name>
    <dbReference type="NCBI Taxonomy" id="8475"/>
    <lineage>
        <taxon>Eukaryota</taxon>
        <taxon>Metazoa</taxon>
        <taxon>Chordata</taxon>
        <taxon>Craniata</taxon>
        <taxon>Vertebrata</taxon>
        <taxon>Euteleostomi</taxon>
        <taxon>Archelosauria</taxon>
        <taxon>Testudinata</taxon>
        <taxon>Testudines</taxon>
        <taxon>Cryptodira</taxon>
        <taxon>Durocryptodira</taxon>
        <taxon>Americhelydia</taxon>
        <taxon>Chelydroidea</taxon>
        <taxon>Chelydridae</taxon>
        <taxon>Chelydra</taxon>
    </lineage>
</organism>
<proteinExistence type="predicted"/>
<dbReference type="GO" id="GO:0030276">
    <property type="term" value="F:clathrin binding"/>
    <property type="evidence" value="ECO:0007669"/>
    <property type="project" value="InterPro"/>
</dbReference>
<evidence type="ECO:0000259" key="1">
    <source>
        <dbReference type="Pfam" id="PF15045"/>
    </source>
</evidence>
<evidence type="ECO:0000313" key="3">
    <source>
        <dbReference type="Proteomes" id="UP000694403"/>
    </source>
</evidence>
<evidence type="ECO:0000313" key="2">
    <source>
        <dbReference type="Ensembl" id="ENSCSRP00000016705.1"/>
    </source>
</evidence>
<dbReference type="GO" id="GO:0030121">
    <property type="term" value="C:AP-1 adaptor complex"/>
    <property type="evidence" value="ECO:0007669"/>
    <property type="project" value="TreeGrafter"/>
</dbReference>
<reference evidence="2" key="1">
    <citation type="submission" date="2025-08" db="UniProtKB">
        <authorList>
            <consortium name="Ensembl"/>
        </authorList>
    </citation>
    <scope>IDENTIFICATION</scope>
</reference>
<name>A0A8C3SLS7_CHESE</name>
<dbReference type="PANTHER" id="PTHR16156">
    <property type="entry name" value="AFTIPHILIN A-RELATED"/>
    <property type="match status" value="1"/>
</dbReference>
<reference evidence="2" key="2">
    <citation type="submission" date="2025-09" db="UniProtKB">
        <authorList>
            <consortium name="Ensembl"/>
        </authorList>
    </citation>
    <scope>IDENTIFICATION</scope>
</reference>
<dbReference type="Ensembl" id="ENSCSRT00000017472.1">
    <property type="protein sequence ID" value="ENSCSRP00000016705.1"/>
    <property type="gene ID" value="ENSCSRG00000012780.1"/>
</dbReference>
<keyword evidence="3" id="KW-1185">Reference proteome</keyword>